<sequence>MEGETLAAATPRLPKEILEIIFDLAALQDKATAVSLALVSREVCNMTAESRWTTVVLRSMAAAKRFFVTLAHYPSSPRDSDERNGKPEAEERLPTEVREMLNYLGPKRLLSKPDFVLKTVDNLFIEMRDFDSHEWRHFLDAWALYISAHEDSMDTDTLSKGPDGGPLRVHFDLRTLTLGAAESAYHCSLDSFPLLLMPCEVTIVIDAAAEYTSLSYDSDSDSGDEEERVDTKTTYEQVLRQWVCRRELKRVHIIGTDSASKEAGLAFPADIVEARRAGSNASLGWEHQWEPHPDVHGMYRRVGVPIVSHIRYDTRRFAFQPTEIVARRLAPFLREIVFADRIRCGSDAIAADGKEESHTSSTSTSTYSGPRHAAPTWGAGRHGSTGNNGSNVAISVHDEDSEEAQALRDLGVGGLKRLEFAWDLPPKILQEQLLRRERENGAESHGSSSTHRKEDEQGGWPREAHDVWTHRMDGGKTMTFRSEMHDAVTELYGWAPADAPPRPSREEKKRWLGQYRFVDEESGSMVKEVASVAKEPHKHFLEHIEREVPVEVERRRKTAQGSRQREREYNGKQGRPERGPLSPPPLPPVAHRKLKYAVRAPSTLLKLGDATAALDVDTRLALFLDRALGGPGAWK</sequence>
<evidence type="ECO:0000256" key="1">
    <source>
        <dbReference type="SAM" id="MobiDB-lite"/>
    </source>
</evidence>
<feature type="region of interest" description="Disordered" evidence="1">
    <location>
        <begin position="436"/>
        <end position="465"/>
    </location>
</feature>
<reference evidence="2 3" key="1">
    <citation type="journal article" date="2018" name="Mol. Biol. Evol.">
        <title>Broad Genomic Sampling Reveals a Smut Pathogenic Ancestry of the Fungal Clade Ustilaginomycotina.</title>
        <authorList>
            <person name="Kijpornyongpan T."/>
            <person name="Mondo S.J."/>
            <person name="Barry K."/>
            <person name="Sandor L."/>
            <person name="Lee J."/>
            <person name="Lipzen A."/>
            <person name="Pangilinan J."/>
            <person name="LaButti K."/>
            <person name="Hainaut M."/>
            <person name="Henrissat B."/>
            <person name="Grigoriev I.V."/>
            <person name="Spatafora J.W."/>
            <person name="Aime M.C."/>
        </authorList>
    </citation>
    <scope>NUCLEOTIDE SEQUENCE [LARGE SCALE GENOMIC DNA]</scope>
    <source>
        <strain evidence="2 3">MCA 5214</strain>
    </source>
</reference>
<dbReference type="EMBL" id="KZ819662">
    <property type="protein sequence ID" value="PWN29922.1"/>
    <property type="molecule type" value="Genomic_DNA"/>
</dbReference>
<keyword evidence="3" id="KW-1185">Reference proteome</keyword>
<accession>A0A316UXI2</accession>
<dbReference type="GeneID" id="37030752"/>
<name>A0A316UXI2_9BASI</name>
<gene>
    <name evidence="2" type="ORF">BDZ90DRAFT_276439</name>
</gene>
<organism evidence="2 3">
    <name type="scientific">Jaminaea rosea</name>
    <dbReference type="NCBI Taxonomy" id="1569628"/>
    <lineage>
        <taxon>Eukaryota</taxon>
        <taxon>Fungi</taxon>
        <taxon>Dikarya</taxon>
        <taxon>Basidiomycota</taxon>
        <taxon>Ustilaginomycotina</taxon>
        <taxon>Exobasidiomycetes</taxon>
        <taxon>Microstromatales</taxon>
        <taxon>Microstromatales incertae sedis</taxon>
        <taxon>Jaminaea</taxon>
    </lineage>
</organism>
<feature type="compositionally biased region" description="Low complexity" evidence="1">
    <location>
        <begin position="359"/>
        <end position="368"/>
    </location>
</feature>
<dbReference type="OrthoDB" id="3351822at2759"/>
<evidence type="ECO:0000313" key="3">
    <source>
        <dbReference type="Proteomes" id="UP000245884"/>
    </source>
</evidence>
<feature type="compositionally biased region" description="Polar residues" evidence="1">
    <location>
        <begin position="384"/>
        <end position="393"/>
    </location>
</feature>
<feature type="compositionally biased region" description="Basic and acidic residues" evidence="1">
    <location>
        <begin position="451"/>
        <end position="465"/>
    </location>
</feature>
<feature type="region of interest" description="Disordered" evidence="1">
    <location>
        <begin position="352"/>
        <end position="393"/>
    </location>
</feature>
<proteinExistence type="predicted"/>
<dbReference type="Proteomes" id="UP000245884">
    <property type="component" value="Unassembled WGS sequence"/>
</dbReference>
<feature type="region of interest" description="Disordered" evidence="1">
    <location>
        <begin position="553"/>
        <end position="589"/>
    </location>
</feature>
<dbReference type="AlphaFoldDB" id="A0A316UXI2"/>
<feature type="compositionally biased region" description="Basic and acidic residues" evidence="1">
    <location>
        <begin position="563"/>
        <end position="578"/>
    </location>
</feature>
<protein>
    <submittedName>
        <fullName evidence="2">Uncharacterized protein</fullName>
    </submittedName>
</protein>
<evidence type="ECO:0000313" key="2">
    <source>
        <dbReference type="EMBL" id="PWN29922.1"/>
    </source>
</evidence>
<dbReference type="RefSeq" id="XP_025364534.1">
    <property type="nucleotide sequence ID" value="XM_025508929.1"/>
</dbReference>